<dbReference type="RefSeq" id="WP_164261783.1">
    <property type="nucleotide sequence ID" value="NZ_JAAGMK010001057.1"/>
</dbReference>
<organism evidence="2">
    <name type="scientific">Streptomyces anulatus</name>
    <name type="common">Streptomyces chrysomallus</name>
    <dbReference type="NCBI Taxonomy" id="1892"/>
    <lineage>
        <taxon>Bacteria</taxon>
        <taxon>Bacillati</taxon>
        <taxon>Actinomycetota</taxon>
        <taxon>Actinomycetes</taxon>
        <taxon>Kitasatosporales</taxon>
        <taxon>Streptomycetaceae</taxon>
        <taxon>Streptomyces</taxon>
    </lineage>
</organism>
<accession>A0A6G3T419</accession>
<comment type="caution">
    <text evidence="2">The sequence shown here is derived from an EMBL/GenBank/DDBJ whole genome shotgun (WGS) entry which is preliminary data.</text>
</comment>
<gene>
    <name evidence="2" type="ORF">G3I43_37885</name>
</gene>
<name>A0A6G3T419_STRAQ</name>
<proteinExistence type="predicted"/>
<protein>
    <recommendedName>
        <fullName evidence="3">Tetratricopeptide repeat protein</fullName>
    </recommendedName>
</protein>
<dbReference type="EMBL" id="JAAGMK010001057">
    <property type="protein sequence ID" value="NEB89880.1"/>
    <property type="molecule type" value="Genomic_DNA"/>
</dbReference>
<reference evidence="2" key="1">
    <citation type="submission" date="2020-01" db="EMBL/GenBank/DDBJ databases">
        <title>Insect and environment-associated Actinomycetes.</title>
        <authorList>
            <person name="Currrie C."/>
            <person name="Chevrette M."/>
            <person name="Carlson C."/>
            <person name="Stubbendieck R."/>
            <person name="Wendt-Pienkowski E."/>
        </authorList>
    </citation>
    <scope>NUCLEOTIDE SEQUENCE</scope>
    <source>
        <strain evidence="2">SID505</strain>
    </source>
</reference>
<evidence type="ECO:0000313" key="2">
    <source>
        <dbReference type="EMBL" id="NEB89880.1"/>
    </source>
</evidence>
<feature type="region of interest" description="Disordered" evidence="1">
    <location>
        <begin position="84"/>
        <end position="130"/>
    </location>
</feature>
<sequence length="289" mass="30667">MPELTALDPSGLPAPVLPPPHFDVFVFGEHEAHLDGERVGVADGQSVHEAILDLLQQHARDCRGPVRATVFDRPDARTVCIEVAPDGSSRIPGPDEEGSWSAAPSAEGESYGSHRGPAPVSHRDPAPAAVAERVQHIREAVDGGDTEHAGLLAAALRERLTGDHGAGHPQALEARAMEAYVAHLAGDHPLATSLAIGVARIRCGLGDARAADDVLRATAAWERLLDERAVSAHGRELLHLWTHVAGKRRLDHAHAEAMRLVRQHFIALDTGARGHGGRGTAVPRDTCAL</sequence>
<dbReference type="AlphaFoldDB" id="A0A6G3T419"/>
<evidence type="ECO:0000256" key="1">
    <source>
        <dbReference type="SAM" id="MobiDB-lite"/>
    </source>
</evidence>
<evidence type="ECO:0008006" key="3">
    <source>
        <dbReference type="Google" id="ProtNLM"/>
    </source>
</evidence>